<keyword evidence="4 8" id="KW-0812">Transmembrane</keyword>
<dbReference type="eggNOG" id="COG1272">
    <property type="taxonomic scope" value="Bacteria"/>
</dbReference>
<dbReference type="GO" id="GO:0005886">
    <property type="term" value="C:plasma membrane"/>
    <property type="evidence" value="ECO:0007669"/>
    <property type="project" value="UniProtKB-SubCell"/>
</dbReference>
<evidence type="ECO:0000256" key="7">
    <source>
        <dbReference type="PIRSR" id="PIRSR604254-1"/>
    </source>
</evidence>
<comment type="subcellular location">
    <subcellularLocation>
        <location evidence="1">Cell membrane</location>
        <topology evidence="1">Multi-pass membrane protein</topology>
    </subcellularLocation>
</comment>
<keyword evidence="7" id="KW-0479">Metal-binding</keyword>
<dbReference type="NCBIfam" id="TIGR01065">
    <property type="entry name" value="hlyIII"/>
    <property type="match status" value="1"/>
</dbReference>
<dbReference type="PANTHER" id="PTHR20855">
    <property type="entry name" value="ADIPOR/PROGESTIN RECEPTOR-RELATED"/>
    <property type="match status" value="1"/>
</dbReference>
<dbReference type="OrthoDB" id="9813689at2"/>
<feature type="transmembrane region" description="Helical" evidence="8">
    <location>
        <begin position="202"/>
        <end position="220"/>
    </location>
</feature>
<evidence type="ECO:0000256" key="4">
    <source>
        <dbReference type="ARBA" id="ARBA00022692"/>
    </source>
</evidence>
<dbReference type="PATRIC" id="fig|1304275.5.peg.510"/>
<protein>
    <submittedName>
        <fullName evidence="9">Hemolysin III family channel protein</fullName>
    </submittedName>
</protein>
<dbReference type="PANTHER" id="PTHR20855:SF3">
    <property type="entry name" value="LD03007P"/>
    <property type="match status" value="1"/>
</dbReference>
<evidence type="ECO:0000256" key="8">
    <source>
        <dbReference type="SAM" id="Phobius"/>
    </source>
</evidence>
<dbReference type="AlphaFoldDB" id="A0A084IQI3"/>
<name>A0A084IQI3_SALHC</name>
<dbReference type="STRING" id="1304275.C41B8_02517"/>
<feature type="transmembrane region" description="Helical" evidence="8">
    <location>
        <begin position="113"/>
        <end position="132"/>
    </location>
</feature>
<dbReference type="InterPro" id="IPR005744">
    <property type="entry name" value="Hy-lIII"/>
</dbReference>
<dbReference type="Proteomes" id="UP000028302">
    <property type="component" value="Unassembled WGS sequence"/>
</dbReference>
<feature type="binding site" evidence="7">
    <location>
        <position position="197"/>
    </location>
    <ligand>
        <name>Zn(2+)</name>
        <dbReference type="ChEBI" id="CHEBI:29105"/>
    </ligand>
</feature>
<keyword evidence="7" id="KW-0862">Zinc</keyword>
<keyword evidence="3" id="KW-1003">Cell membrane</keyword>
<keyword evidence="10" id="KW-1185">Reference proteome</keyword>
<feature type="transmembrane region" description="Helical" evidence="8">
    <location>
        <begin position="88"/>
        <end position="107"/>
    </location>
</feature>
<accession>A0A084IQI3</accession>
<evidence type="ECO:0000256" key="3">
    <source>
        <dbReference type="ARBA" id="ARBA00022475"/>
    </source>
</evidence>
<evidence type="ECO:0000313" key="9">
    <source>
        <dbReference type="EMBL" id="KEZ78967.1"/>
    </source>
</evidence>
<keyword evidence="5 8" id="KW-1133">Transmembrane helix</keyword>
<evidence type="ECO:0000256" key="5">
    <source>
        <dbReference type="ARBA" id="ARBA00022989"/>
    </source>
</evidence>
<feature type="transmembrane region" description="Helical" evidence="8">
    <location>
        <begin position="169"/>
        <end position="190"/>
    </location>
</feature>
<dbReference type="GO" id="GO:0046872">
    <property type="term" value="F:metal ion binding"/>
    <property type="evidence" value="ECO:0007669"/>
    <property type="project" value="UniProtKB-KW"/>
</dbReference>
<evidence type="ECO:0000313" key="10">
    <source>
        <dbReference type="Proteomes" id="UP000028302"/>
    </source>
</evidence>
<keyword evidence="6 8" id="KW-0472">Membrane</keyword>
<feature type="transmembrane region" description="Helical" evidence="8">
    <location>
        <begin position="21"/>
        <end position="46"/>
    </location>
</feature>
<comment type="similarity">
    <text evidence="2">Belongs to the UPF0073 (Hly-III) family.</text>
</comment>
<evidence type="ECO:0000256" key="2">
    <source>
        <dbReference type="ARBA" id="ARBA00008488"/>
    </source>
</evidence>
<dbReference type="Pfam" id="PF03006">
    <property type="entry name" value="HlyIII"/>
    <property type="match status" value="1"/>
</dbReference>
<comment type="caution">
    <text evidence="9">The sequence shown here is derived from an EMBL/GenBank/DDBJ whole genome shotgun (WGS) entry which is preliminary data.</text>
</comment>
<proteinExistence type="inferred from homology"/>
<organism evidence="9 10">
    <name type="scientific">Salinisphaera hydrothermalis (strain C41B8)</name>
    <dbReference type="NCBI Taxonomy" id="1304275"/>
    <lineage>
        <taxon>Bacteria</taxon>
        <taxon>Pseudomonadati</taxon>
        <taxon>Pseudomonadota</taxon>
        <taxon>Gammaproteobacteria</taxon>
        <taxon>Salinisphaerales</taxon>
        <taxon>Salinisphaeraceae</taxon>
        <taxon>Salinisphaera</taxon>
    </lineage>
</organism>
<dbReference type="InterPro" id="IPR004254">
    <property type="entry name" value="AdipoR/HlyIII-related"/>
</dbReference>
<dbReference type="RefSeq" id="WP_037333519.1">
    <property type="nucleotide sequence ID" value="NZ_APNK01000002.1"/>
</dbReference>
<feature type="binding site" evidence="7">
    <location>
        <position position="201"/>
    </location>
    <ligand>
        <name>Zn(2+)</name>
        <dbReference type="ChEBI" id="CHEBI:29105"/>
    </ligand>
</feature>
<dbReference type="GO" id="GO:0140911">
    <property type="term" value="F:pore-forming activity"/>
    <property type="evidence" value="ECO:0007669"/>
    <property type="project" value="InterPro"/>
</dbReference>
<feature type="transmembrane region" description="Helical" evidence="8">
    <location>
        <begin position="144"/>
        <end position="163"/>
    </location>
</feature>
<gene>
    <name evidence="9" type="ORF">C41B8_02517</name>
</gene>
<feature type="binding site" evidence="7">
    <location>
        <position position="75"/>
    </location>
    <ligand>
        <name>Zn(2+)</name>
        <dbReference type="ChEBI" id="CHEBI:29105"/>
    </ligand>
</feature>
<evidence type="ECO:0000256" key="6">
    <source>
        <dbReference type="ARBA" id="ARBA00023136"/>
    </source>
</evidence>
<sequence>MSTARTAPQVNSSGYTLGEEIANAVTSGIGTALSIAGLVVMVVYAALDGSAWHVVGVSIFGASLIFSHLASTLYHAISPPRAKHVFRVIDHLAIYVLIAGTYTPFTLVNLRGAWGWSLLVLIWLLGLAGVLIKTTALRRIRYLSTAFYVAMGWTVVLVIRPLLESVAPGGIWLLLAGGLSYTAGVAFFAWDRLPYNHAIWHLFVIGGSACHFFAVLFYVVPLAPSAAMLSQGAGS</sequence>
<evidence type="ECO:0000256" key="1">
    <source>
        <dbReference type="ARBA" id="ARBA00004651"/>
    </source>
</evidence>
<dbReference type="EMBL" id="APNK01000002">
    <property type="protein sequence ID" value="KEZ78967.1"/>
    <property type="molecule type" value="Genomic_DNA"/>
</dbReference>
<reference evidence="9 10" key="1">
    <citation type="submission" date="2013-03" db="EMBL/GenBank/DDBJ databases">
        <title>Salinisphaera hydrothermalis C41B8 Genome Sequencing.</title>
        <authorList>
            <person name="Li C."/>
            <person name="Lai Q."/>
            <person name="Shao Z."/>
        </authorList>
    </citation>
    <scope>NUCLEOTIDE SEQUENCE [LARGE SCALE GENOMIC DNA]</scope>
    <source>
        <strain evidence="9 10">C41B8</strain>
    </source>
</reference>
<feature type="transmembrane region" description="Helical" evidence="8">
    <location>
        <begin position="52"/>
        <end position="76"/>
    </location>
</feature>